<dbReference type="RefSeq" id="WP_208668963.1">
    <property type="nucleotide sequence ID" value="NZ_CP024767.1"/>
</dbReference>
<evidence type="ECO:0000259" key="2">
    <source>
        <dbReference type="PROSITE" id="PS51166"/>
    </source>
</evidence>
<dbReference type="EMBL" id="CP024767">
    <property type="protein sequence ID" value="QAY86954.1"/>
    <property type="molecule type" value="Genomic_DNA"/>
</dbReference>
<name>A0A4V0YKF4_9PSED</name>
<keyword evidence="4" id="KW-1185">Reference proteome</keyword>
<dbReference type="Proteomes" id="UP000291121">
    <property type="component" value="Chromosome"/>
</dbReference>
<dbReference type="GO" id="GO:0016020">
    <property type="term" value="C:membrane"/>
    <property type="evidence" value="ECO:0007669"/>
    <property type="project" value="TreeGrafter"/>
</dbReference>
<feature type="domain" description="CBM20" evidence="2">
    <location>
        <begin position="31"/>
        <end position="136"/>
    </location>
</feature>
<gene>
    <name evidence="3" type="ORF">CUN61_24735</name>
</gene>
<dbReference type="AlphaFoldDB" id="A0A4V0YKF4"/>
<reference evidence="3 4" key="1">
    <citation type="submission" date="2017-11" db="EMBL/GenBank/DDBJ databases">
        <title>Genome sequence of Pseudomonas arsenicoxydans ACM1.</title>
        <authorList>
            <person name="Nascimento F.X."/>
        </authorList>
    </citation>
    <scope>NUCLEOTIDE SEQUENCE [LARGE SCALE GENOMIC DNA]</scope>
    <source>
        <strain evidence="3 4">ACM1</strain>
    </source>
</reference>
<dbReference type="SUPFAM" id="SSF49452">
    <property type="entry name" value="Starch-binding domain-like"/>
    <property type="match status" value="1"/>
</dbReference>
<protein>
    <submittedName>
        <fullName evidence="3">Carbohydrate-binding protein</fullName>
    </submittedName>
</protein>
<evidence type="ECO:0000256" key="1">
    <source>
        <dbReference type="SAM" id="SignalP"/>
    </source>
</evidence>
<proteinExistence type="predicted"/>
<dbReference type="PANTHER" id="PTHR15048:SF0">
    <property type="entry name" value="STARCH-BINDING DOMAIN-CONTAINING PROTEIN 1"/>
    <property type="match status" value="1"/>
</dbReference>
<accession>A0A4V0YKF4</accession>
<evidence type="ECO:0000313" key="3">
    <source>
        <dbReference type="EMBL" id="QAY86954.1"/>
    </source>
</evidence>
<sequence length="136" mass="14898">MFRNRYLLPLGVLLFAMLPMLGDGPAVAGVQWTYLRLEVDFQCNNGVTTQGYSVYVVGAHSSLGGWNPAGAKKLKATPHPTWTGRIGLEKAKPGDVVEWKCIVLKDDDLTVLEWQPGPNNKVKLDFSPVPKSVGTF</sequence>
<dbReference type="GO" id="GO:2001070">
    <property type="term" value="F:starch binding"/>
    <property type="evidence" value="ECO:0007669"/>
    <property type="project" value="InterPro"/>
</dbReference>
<feature type="chain" id="PRO_5020230125" evidence="1">
    <location>
        <begin position="29"/>
        <end position="136"/>
    </location>
</feature>
<dbReference type="PANTHER" id="PTHR15048">
    <property type="entry name" value="STARCH-BINDING DOMAIN-CONTAINING PROTEIN 1"/>
    <property type="match status" value="1"/>
</dbReference>
<dbReference type="Pfam" id="PF00686">
    <property type="entry name" value="CBM_20"/>
    <property type="match status" value="1"/>
</dbReference>
<organism evidence="3 4">
    <name type="scientific">Pseudomonas arsenicoxydans</name>
    <dbReference type="NCBI Taxonomy" id="702115"/>
    <lineage>
        <taxon>Bacteria</taxon>
        <taxon>Pseudomonadati</taxon>
        <taxon>Pseudomonadota</taxon>
        <taxon>Gammaproteobacteria</taxon>
        <taxon>Pseudomonadales</taxon>
        <taxon>Pseudomonadaceae</taxon>
        <taxon>Pseudomonas</taxon>
    </lineage>
</organism>
<dbReference type="SMART" id="SM01065">
    <property type="entry name" value="CBM_2"/>
    <property type="match status" value="1"/>
</dbReference>
<dbReference type="InterPro" id="IPR013784">
    <property type="entry name" value="Carb-bd-like_fold"/>
</dbReference>
<keyword evidence="1" id="KW-0732">Signal</keyword>
<dbReference type="InterPro" id="IPR013783">
    <property type="entry name" value="Ig-like_fold"/>
</dbReference>
<dbReference type="PROSITE" id="PS51166">
    <property type="entry name" value="CBM20"/>
    <property type="match status" value="1"/>
</dbReference>
<dbReference type="Gene3D" id="2.60.40.10">
    <property type="entry name" value="Immunoglobulins"/>
    <property type="match status" value="1"/>
</dbReference>
<evidence type="ECO:0000313" key="4">
    <source>
        <dbReference type="Proteomes" id="UP000291121"/>
    </source>
</evidence>
<dbReference type="InterPro" id="IPR002044">
    <property type="entry name" value="CBM20"/>
</dbReference>
<feature type="signal peptide" evidence="1">
    <location>
        <begin position="1"/>
        <end position="28"/>
    </location>
</feature>